<accession>A0A7W8HXR0</accession>
<keyword evidence="4" id="KW-1185">Reference proteome</keyword>
<feature type="transmembrane region" description="Helical" evidence="2">
    <location>
        <begin position="57"/>
        <end position="77"/>
    </location>
</feature>
<sequence length="106" mass="11242">MKHALTFAILIVAFAILKAVVIALVIGLALALIYSFARQPRETLLFLGVLTVTGLAGAQPAAFIAAVAVICVTALIFGHRRRSTGDNQSQAHPARPLIELEPRSKA</sequence>
<gene>
    <name evidence="3" type="ORF">HNQ67_001375</name>
</gene>
<dbReference type="AlphaFoldDB" id="A0A7W8HXR0"/>
<evidence type="ECO:0000256" key="1">
    <source>
        <dbReference type="SAM" id="MobiDB-lite"/>
    </source>
</evidence>
<evidence type="ECO:0000313" key="3">
    <source>
        <dbReference type="EMBL" id="MBB5291861.1"/>
    </source>
</evidence>
<evidence type="ECO:0000256" key="2">
    <source>
        <dbReference type="SAM" id="Phobius"/>
    </source>
</evidence>
<keyword evidence="2" id="KW-0472">Membrane</keyword>
<feature type="transmembrane region" description="Helical" evidence="2">
    <location>
        <begin position="7"/>
        <end position="37"/>
    </location>
</feature>
<comment type="caution">
    <text evidence="3">The sequence shown here is derived from an EMBL/GenBank/DDBJ whole genome shotgun (WGS) entry which is preliminary data.</text>
</comment>
<evidence type="ECO:0000313" key="4">
    <source>
        <dbReference type="Proteomes" id="UP000566663"/>
    </source>
</evidence>
<dbReference type="Proteomes" id="UP000566663">
    <property type="component" value="Unassembled WGS sequence"/>
</dbReference>
<protein>
    <submittedName>
        <fullName evidence="3">Polyferredoxin</fullName>
    </submittedName>
</protein>
<feature type="region of interest" description="Disordered" evidence="1">
    <location>
        <begin position="81"/>
        <end position="106"/>
    </location>
</feature>
<dbReference type="EMBL" id="JACHFZ010000002">
    <property type="protein sequence ID" value="MBB5291861.1"/>
    <property type="molecule type" value="Genomic_DNA"/>
</dbReference>
<dbReference type="RefSeq" id="WP_183253664.1">
    <property type="nucleotide sequence ID" value="NZ_BAAAFF010000005.1"/>
</dbReference>
<keyword evidence="2" id="KW-0812">Transmembrane</keyword>
<name>A0A7W8HXR0_9CAUL</name>
<keyword evidence="2" id="KW-1133">Transmembrane helix</keyword>
<proteinExistence type="predicted"/>
<organism evidence="3 4">
    <name type="scientific">Brevundimonas basaltis</name>
    <dbReference type="NCBI Taxonomy" id="472166"/>
    <lineage>
        <taxon>Bacteria</taxon>
        <taxon>Pseudomonadati</taxon>
        <taxon>Pseudomonadota</taxon>
        <taxon>Alphaproteobacteria</taxon>
        <taxon>Caulobacterales</taxon>
        <taxon>Caulobacteraceae</taxon>
        <taxon>Brevundimonas</taxon>
    </lineage>
</organism>
<reference evidence="3 4" key="1">
    <citation type="submission" date="2020-08" db="EMBL/GenBank/DDBJ databases">
        <title>Genomic Encyclopedia of Type Strains, Phase IV (KMG-IV): sequencing the most valuable type-strain genomes for metagenomic binning, comparative biology and taxonomic classification.</title>
        <authorList>
            <person name="Goeker M."/>
        </authorList>
    </citation>
    <scope>NUCLEOTIDE SEQUENCE [LARGE SCALE GENOMIC DNA]</scope>
    <source>
        <strain evidence="3 4">DSM 25335</strain>
    </source>
</reference>